<feature type="domain" description="Cytochrome b561 bacterial/Ni-hydrogenase" evidence="14">
    <location>
        <begin position="5"/>
        <end position="176"/>
    </location>
</feature>
<evidence type="ECO:0000256" key="10">
    <source>
        <dbReference type="ARBA" id="ARBA00023004"/>
    </source>
</evidence>
<dbReference type="KEGG" id="zpl:ZBT109_1324"/>
<dbReference type="PANTHER" id="PTHR30529">
    <property type="entry name" value="CYTOCHROME B561"/>
    <property type="match status" value="1"/>
</dbReference>
<dbReference type="GO" id="GO:0005886">
    <property type="term" value="C:plasma membrane"/>
    <property type="evidence" value="ECO:0007669"/>
    <property type="project" value="UniProtKB-SubCell"/>
</dbReference>
<sequence>MSTTRYSTASRHFHWLSAALVILCYALVLSRTLFDKGTPARMLVMQGHFWFGIAVLVLTVPRIINAFRAGTPPIHPPLDRFSHILSKASHGLLYLFLIVQPLLGLLMAGFGPGKMTVPFTHFDIPLPFPQNKYLAGTLRQIHVLLGTAFYYVIGLHVVAAFYHHLIRKDNTLRRMSSRGNKEQ</sequence>
<dbReference type="GO" id="GO:0009055">
    <property type="term" value="F:electron transfer activity"/>
    <property type="evidence" value="ECO:0007669"/>
    <property type="project" value="InterPro"/>
</dbReference>
<evidence type="ECO:0000259" key="14">
    <source>
        <dbReference type="Pfam" id="PF01292"/>
    </source>
</evidence>
<gene>
    <name evidence="15" type="ORF">ZBT109_1324</name>
</gene>
<dbReference type="GO" id="GO:0020037">
    <property type="term" value="F:heme binding"/>
    <property type="evidence" value="ECO:0007669"/>
    <property type="project" value="TreeGrafter"/>
</dbReference>
<keyword evidence="5" id="KW-0349">Heme</keyword>
<keyword evidence="16" id="KW-1185">Reference proteome</keyword>
<dbReference type="EMBL" id="AP018933">
    <property type="protein sequence ID" value="BBG30084.1"/>
    <property type="molecule type" value="Genomic_DNA"/>
</dbReference>
<feature type="transmembrane region" description="Helical" evidence="13">
    <location>
        <begin position="148"/>
        <end position="166"/>
    </location>
</feature>
<evidence type="ECO:0000256" key="12">
    <source>
        <dbReference type="ARBA" id="ARBA00037975"/>
    </source>
</evidence>
<protein>
    <submittedName>
        <fullName evidence="15">Cytochrome B561</fullName>
    </submittedName>
</protein>
<evidence type="ECO:0000256" key="3">
    <source>
        <dbReference type="ARBA" id="ARBA00022448"/>
    </source>
</evidence>
<evidence type="ECO:0000256" key="8">
    <source>
        <dbReference type="ARBA" id="ARBA00022982"/>
    </source>
</evidence>
<evidence type="ECO:0000256" key="1">
    <source>
        <dbReference type="ARBA" id="ARBA00001970"/>
    </source>
</evidence>
<name>A0A348HEN2_9GAMM</name>
<feature type="transmembrane region" description="Helical" evidence="13">
    <location>
        <begin position="49"/>
        <end position="70"/>
    </location>
</feature>
<organism evidence="15 16">
    <name type="scientific">Zymobacter palmae</name>
    <dbReference type="NCBI Taxonomy" id="33074"/>
    <lineage>
        <taxon>Bacteria</taxon>
        <taxon>Pseudomonadati</taxon>
        <taxon>Pseudomonadota</taxon>
        <taxon>Gammaproteobacteria</taxon>
        <taxon>Oceanospirillales</taxon>
        <taxon>Halomonadaceae</taxon>
        <taxon>Zymobacter group</taxon>
        <taxon>Zymobacter</taxon>
    </lineage>
</organism>
<evidence type="ECO:0000256" key="6">
    <source>
        <dbReference type="ARBA" id="ARBA00022692"/>
    </source>
</evidence>
<evidence type="ECO:0000256" key="9">
    <source>
        <dbReference type="ARBA" id="ARBA00022989"/>
    </source>
</evidence>
<keyword evidence="9 13" id="KW-1133">Transmembrane helix</keyword>
<dbReference type="RefSeq" id="WP_027705689.1">
    <property type="nucleotide sequence ID" value="NZ_AP018933.1"/>
</dbReference>
<dbReference type="GO" id="GO:0046872">
    <property type="term" value="F:metal ion binding"/>
    <property type="evidence" value="ECO:0007669"/>
    <property type="project" value="UniProtKB-KW"/>
</dbReference>
<evidence type="ECO:0000256" key="2">
    <source>
        <dbReference type="ARBA" id="ARBA00004651"/>
    </source>
</evidence>
<evidence type="ECO:0000313" key="16">
    <source>
        <dbReference type="Proteomes" id="UP000267342"/>
    </source>
</evidence>
<dbReference type="Gene3D" id="1.20.950.20">
    <property type="entry name" value="Transmembrane di-heme cytochromes, Chain C"/>
    <property type="match status" value="1"/>
</dbReference>
<keyword evidence="10" id="KW-0408">Iron</keyword>
<keyword evidence="11 13" id="KW-0472">Membrane</keyword>
<dbReference type="InterPro" id="IPR016174">
    <property type="entry name" value="Di-haem_cyt_TM"/>
</dbReference>
<dbReference type="Pfam" id="PF01292">
    <property type="entry name" value="Ni_hydr_CYTB"/>
    <property type="match status" value="1"/>
</dbReference>
<comment type="cofactor">
    <cofactor evidence="1">
        <name>heme b</name>
        <dbReference type="ChEBI" id="CHEBI:60344"/>
    </cofactor>
</comment>
<comment type="similarity">
    <text evidence="12">Belongs to the cytochrome b561 family.</text>
</comment>
<keyword evidence="4" id="KW-1003">Cell membrane</keyword>
<evidence type="ECO:0000256" key="5">
    <source>
        <dbReference type="ARBA" id="ARBA00022617"/>
    </source>
</evidence>
<dbReference type="AlphaFoldDB" id="A0A348HEN2"/>
<comment type="subcellular location">
    <subcellularLocation>
        <location evidence="2">Cell membrane</location>
        <topology evidence="2">Multi-pass membrane protein</topology>
    </subcellularLocation>
</comment>
<keyword evidence="6 13" id="KW-0812">Transmembrane</keyword>
<dbReference type="GO" id="GO:0022904">
    <property type="term" value="P:respiratory electron transport chain"/>
    <property type="evidence" value="ECO:0007669"/>
    <property type="project" value="InterPro"/>
</dbReference>
<keyword evidence="3" id="KW-0813">Transport</keyword>
<keyword evidence="8" id="KW-0249">Electron transport</keyword>
<feature type="transmembrane region" description="Helical" evidence="13">
    <location>
        <begin position="91"/>
        <end position="110"/>
    </location>
</feature>
<dbReference type="PANTHER" id="PTHR30529:SF3">
    <property type="entry name" value="CYTOCHROME B561 HOMOLOG 1"/>
    <property type="match status" value="1"/>
</dbReference>
<proteinExistence type="inferred from homology"/>
<dbReference type="InterPro" id="IPR011577">
    <property type="entry name" value="Cyt_b561_bac/Ni-Hgenase"/>
</dbReference>
<evidence type="ECO:0000256" key="7">
    <source>
        <dbReference type="ARBA" id="ARBA00022723"/>
    </source>
</evidence>
<dbReference type="InterPro" id="IPR052168">
    <property type="entry name" value="Cytochrome_b561_oxidase"/>
</dbReference>
<dbReference type="OrthoDB" id="8589936at2"/>
<evidence type="ECO:0000256" key="13">
    <source>
        <dbReference type="SAM" id="Phobius"/>
    </source>
</evidence>
<evidence type="ECO:0000256" key="11">
    <source>
        <dbReference type="ARBA" id="ARBA00023136"/>
    </source>
</evidence>
<evidence type="ECO:0000313" key="15">
    <source>
        <dbReference type="EMBL" id="BBG30084.1"/>
    </source>
</evidence>
<keyword evidence="7" id="KW-0479">Metal-binding</keyword>
<accession>A0A348HEN2</accession>
<dbReference type="Proteomes" id="UP000267342">
    <property type="component" value="Chromosome"/>
</dbReference>
<evidence type="ECO:0000256" key="4">
    <source>
        <dbReference type="ARBA" id="ARBA00022475"/>
    </source>
</evidence>
<feature type="transmembrane region" description="Helical" evidence="13">
    <location>
        <begin position="12"/>
        <end position="29"/>
    </location>
</feature>
<reference evidence="15 16" key="1">
    <citation type="submission" date="2018-09" db="EMBL/GenBank/DDBJ databases">
        <title>Zymobacter palmae IAM14233 (=T109) whole genome analysis.</title>
        <authorList>
            <person name="Yanase H."/>
        </authorList>
    </citation>
    <scope>NUCLEOTIDE SEQUENCE [LARGE SCALE GENOMIC DNA]</scope>
    <source>
        <strain evidence="15 16">IAM14233</strain>
    </source>
</reference>
<dbReference type="SUPFAM" id="SSF81342">
    <property type="entry name" value="Transmembrane di-heme cytochromes"/>
    <property type="match status" value="1"/>
</dbReference>